<dbReference type="Gene3D" id="3.40.630.10">
    <property type="entry name" value="Zn peptidases"/>
    <property type="match status" value="1"/>
</dbReference>
<dbReference type="GO" id="GO:0046872">
    <property type="term" value="F:metal ion binding"/>
    <property type="evidence" value="ECO:0007669"/>
    <property type="project" value="UniProtKB-KW"/>
</dbReference>
<dbReference type="Proteomes" id="UP001141619">
    <property type="component" value="Unassembled WGS sequence"/>
</dbReference>
<feature type="binding site" evidence="2">
    <location>
        <position position="358"/>
    </location>
    <ligand>
        <name>Mn(2+)</name>
        <dbReference type="ChEBI" id="CHEBI:29035"/>
        <label>2</label>
    </ligand>
</feature>
<dbReference type="Gene3D" id="3.30.70.360">
    <property type="match status" value="1"/>
</dbReference>
<keyword evidence="1" id="KW-0378">Hydrolase</keyword>
<dbReference type="SUPFAM" id="SSF53187">
    <property type="entry name" value="Zn-dependent exopeptidases"/>
    <property type="match status" value="1"/>
</dbReference>
<proteinExistence type="predicted"/>
<keyword evidence="5" id="KW-1185">Reference proteome</keyword>
<dbReference type="CDD" id="cd05666">
    <property type="entry name" value="M20_Acy1-like"/>
    <property type="match status" value="1"/>
</dbReference>
<comment type="caution">
    <text evidence="4">The sequence shown here is derived from an EMBL/GenBank/DDBJ whole genome shotgun (WGS) entry which is preliminary data.</text>
</comment>
<feature type="binding site" evidence="2">
    <location>
        <position position="160"/>
    </location>
    <ligand>
        <name>Mn(2+)</name>
        <dbReference type="ChEBI" id="CHEBI:29035"/>
        <label>2</label>
    </ligand>
</feature>
<feature type="binding site" evidence="2">
    <location>
        <position position="101"/>
    </location>
    <ligand>
        <name>Mn(2+)</name>
        <dbReference type="ChEBI" id="CHEBI:29035"/>
        <label>2</label>
    </ligand>
</feature>
<keyword evidence="2" id="KW-0479">Metal-binding</keyword>
<organism evidence="4 5">
    <name type="scientific">Govanella unica</name>
    <dbReference type="NCBI Taxonomy" id="2975056"/>
    <lineage>
        <taxon>Bacteria</taxon>
        <taxon>Pseudomonadati</taxon>
        <taxon>Pseudomonadota</taxon>
        <taxon>Alphaproteobacteria</taxon>
        <taxon>Emcibacterales</taxon>
        <taxon>Govanellaceae</taxon>
        <taxon>Govanella</taxon>
    </lineage>
</organism>
<dbReference type="SUPFAM" id="SSF55031">
    <property type="entry name" value="Bacterial exopeptidase dimerisation domain"/>
    <property type="match status" value="1"/>
</dbReference>
<dbReference type="InterPro" id="IPR017439">
    <property type="entry name" value="Amidohydrolase"/>
</dbReference>
<feature type="binding site" evidence="2">
    <location>
        <position position="99"/>
    </location>
    <ligand>
        <name>Mn(2+)</name>
        <dbReference type="ChEBI" id="CHEBI:29035"/>
        <label>2</label>
    </ligand>
</feature>
<dbReference type="PIRSF" id="PIRSF005962">
    <property type="entry name" value="Pept_M20D_amidohydro"/>
    <property type="match status" value="1"/>
</dbReference>
<dbReference type="InterPro" id="IPR002933">
    <property type="entry name" value="Peptidase_M20"/>
</dbReference>
<dbReference type="NCBIfam" id="TIGR01891">
    <property type="entry name" value="amidohydrolases"/>
    <property type="match status" value="1"/>
</dbReference>
<protein>
    <submittedName>
        <fullName evidence="4">M20 family metallopeptidase</fullName>
    </submittedName>
</protein>
<dbReference type="GO" id="GO:0019877">
    <property type="term" value="P:diaminopimelate biosynthetic process"/>
    <property type="evidence" value="ECO:0007669"/>
    <property type="project" value="UniProtKB-ARBA"/>
</dbReference>
<dbReference type="PANTHER" id="PTHR11014">
    <property type="entry name" value="PEPTIDASE M20 FAMILY MEMBER"/>
    <property type="match status" value="1"/>
</dbReference>
<gene>
    <name evidence="4" type="ORF">NYP16_04130</name>
</gene>
<dbReference type="RefSeq" id="WP_274942837.1">
    <property type="nucleotide sequence ID" value="NZ_JANWOI010000001.1"/>
</dbReference>
<evidence type="ECO:0000256" key="1">
    <source>
        <dbReference type="ARBA" id="ARBA00022801"/>
    </source>
</evidence>
<feature type="binding site" evidence="2">
    <location>
        <position position="134"/>
    </location>
    <ligand>
        <name>Mn(2+)</name>
        <dbReference type="ChEBI" id="CHEBI:29035"/>
        <label>2</label>
    </ligand>
</feature>
<sequence>MPDHILSYAADLTSWRRHLHQHPELAFEEHATADFIASLLTDFGIKVHRGLAGTGVVGSLTAGTSKRAIGLRADMDALPLQEENHFPYASVHNHVMHACGHDGHSAMLLGAARYLAETRNFDGTVYFIFQPAEEAAGGARVMIEDGLFEIFPMDAVHGMHNMPNLSAGHFAMRVGAQMAAFDSFDIVIRATGTHAALPHLGSDAIVAASAIITAAQTIVSREIDPTRQALLSFTRIKGGDNYNILPGEVLISGCCRSFDLDIQKQLRDGLVRVSRDISVAHRTTAEVRFLEHYPATISTADGIRAAANAALDVVGTDRVTTDTPALMASEDFGYMLQVKPGSYILIGNGPGDGGCMLHNAHYDFNDEILVTGARYWARLAERELAAGRPGQATARIAPLS</sequence>
<evidence type="ECO:0000259" key="3">
    <source>
        <dbReference type="Pfam" id="PF07687"/>
    </source>
</evidence>
<accession>A0A9X3Z6L3</accession>
<evidence type="ECO:0000313" key="5">
    <source>
        <dbReference type="Proteomes" id="UP001141619"/>
    </source>
</evidence>
<dbReference type="InterPro" id="IPR036264">
    <property type="entry name" value="Bact_exopeptidase_dim_dom"/>
</dbReference>
<comment type="cofactor">
    <cofactor evidence="2">
        <name>Mn(2+)</name>
        <dbReference type="ChEBI" id="CHEBI:29035"/>
    </cofactor>
    <text evidence="2">The Mn(2+) ion enhances activity.</text>
</comment>
<dbReference type="EMBL" id="JANWOI010000001">
    <property type="protein sequence ID" value="MDA5193143.1"/>
    <property type="molecule type" value="Genomic_DNA"/>
</dbReference>
<dbReference type="Pfam" id="PF07687">
    <property type="entry name" value="M20_dimer"/>
    <property type="match status" value="1"/>
</dbReference>
<dbReference type="GO" id="GO:0050118">
    <property type="term" value="F:N-acetyldiaminopimelate deacetylase activity"/>
    <property type="evidence" value="ECO:0007669"/>
    <property type="project" value="UniProtKB-ARBA"/>
</dbReference>
<dbReference type="InterPro" id="IPR011650">
    <property type="entry name" value="Peptidase_M20_dimer"/>
</dbReference>
<reference evidence="4" key="2">
    <citation type="journal article" date="2023" name="Syst. Appl. Microbiol.">
        <title>Govania unica gen. nov., sp. nov., a rare biosphere bacterium that represents a novel family in the class Alphaproteobacteria.</title>
        <authorList>
            <person name="Vandamme P."/>
            <person name="Peeters C."/>
            <person name="Hettiarachchi A."/>
            <person name="Cnockaert M."/>
            <person name="Carlier A."/>
        </authorList>
    </citation>
    <scope>NUCLEOTIDE SEQUENCE</scope>
    <source>
        <strain evidence="4">LMG 31809</strain>
    </source>
</reference>
<reference evidence="4" key="1">
    <citation type="submission" date="2022-08" db="EMBL/GenBank/DDBJ databases">
        <authorList>
            <person name="Vandamme P."/>
            <person name="Hettiarachchi A."/>
            <person name="Peeters C."/>
            <person name="Cnockaert M."/>
            <person name="Carlier A."/>
        </authorList>
    </citation>
    <scope>NUCLEOTIDE SEQUENCE</scope>
    <source>
        <strain evidence="4">LMG 31809</strain>
    </source>
</reference>
<keyword evidence="2" id="KW-0464">Manganese</keyword>
<dbReference type="PANTHER" id="PTHR11014:SF63">
    <property type="entry name" value="METALLOPEPTIDASE, PUTATIVE (AFU_ORTHOLOGUE AFUA_6G09600)-RELATED"/>
    <property type="match status" value="1"/>
</dbReference>
<dbReference type="Pfam" id="PF01546">
    <property type="entry name" value="Peptidase_M20"/>
    <property type="match status" value="1"/>
</dbReference>
<name>A0A9X3Z6L3_9PROT</name>
<feature type="domain" description="Peptidase M20 dimerisation" evidence="3">
    <location>
        <begin position="183"/>
        <end position="267"/>
    </location>
</feature>
<evidence type="ECO:0000256" key="2">
    <source>
        <dbReference type="PIRSR" id="PIRSR005962-1"/>
    </source>
</evidence>
<evidence type="ECO:0000313" key="4">
    <source>
        <dbReference type="EMBL" id="MDA5193143.1"/>
    </source>
</evidence>
<dbReference type="FunFam" id="3.30.70.360:FF:000001">
    <property type="entry name" value="N-acetyldiaminopimelate deacetylase"/>
    <property type="match status" value="1"/>
</dbReference>
<dbReference type="AlphaFoldDB" id="A0A9X3Z6L3"/>